<dbReference type="EMBL" id="CM001484">
    <property type="protein sequence ID" value="EIE98483.1"/>
    <property type="molecule type" value="Genomic_DNA"/>
</dbReference>
<dbReference type="OrthoDB" id="3678976at2"/>
<organism evidence="2 3">
    <name type="scientific">Saccharomonospora glauca K62</name>
    <dbReference type="NCBI Taxonomy" id="928724"/>
    <lineage>
        <taxon>Bacteria</taxon>
        <taxon>Bacillati</taxon>
        <taxon>Actinomycetota</taxon>
        <taxon>Actinomycetes</taxon>
        <taxon>Pseudonocardiales</taxon>
        <taxon>Pseudonocardiaceae</taxon>
        <taxon>Saccharomonospora</taxon>
    </lineage>
</organism>
<reference evidence="2 3" key="1">
    <citation type="submission" date="2011-09" db="EMBL/GenBank/DDBJ databases">
        <authorList>
            <consortium name="US DOE Joint Genome Institute (JGI-PGF)"/>
            <person name="Lucas S."/>
            <person name="Han J."/>
            <person name="Lapidus A."/>
            <person name="Cheng J.-F."/>
            <person name="Goodwin L."/>
            <person name="Pitluck S."/>
            <person name="Peters L."/>
            <person name="Land M.L."/>
            <person name="Hauser L."/>
            <person name="Brambilla E."/>
            <person name="Klenk H.-P."/>
            <person name="Woyke T.J."/>
        </authorList>
    </citation>
    <scope>NUCLEOTIDE SEQUENCE [LARGE SCALE GENOMIC DNA]</scope>
    <source>
        <strain evidence="2 3">K62</strain>
    </source>
</reference>
<evidence type="ECO:0000256" key="1">
    <source>
        <dbReference type="SAM" id="MobiDB-lite"/>
    </source>
</evidence>
<dbReference type="RefSeq" id="WP_005463215.1">
    <property type="nucleotide sequence ID" value="NZ_CM001484.1"/>
</dbReference>
<dbReference type="HOGENOM" id="CLU_1128408_0_0_11"/>
<accession>I1D0K9</accession>
<sequence length="246" mass="27690">MFGFFKRSRANTPRRAPNSAPDTRSTPPGTPRWPLELWRRPDLRADDPEYVAACLTPTFPEEPETRVLNDGYALNRIIEVAKFDGSTSPEMAEVVTELLADPRYTDLDALYSWLVPVYRGTKRELELIGQGLRSCPRKYALLDLAGTAMLRRGRSAEALYYWAHAVANAESVGKGPQASAYTFLIAVANTTGRRNAAKVFRARANQDDRPEMVLDDEHTYLVEKVFRQPTKAMRQVLDTLAQRISG</sequence>
<name>I1D0K9_9PSEU</name>
<gene>
    <name evidence="2" type="ORF">SacglDRAFT_01565</name>
</gene>
<protein>
    <submittedName>
        <fullName evidence="2">Uncharacterized protein</fullName>
    </submittedName>
</protein>
<feature type="region of interest" description="Disordered" evidence="1">
    <location>
        <begin position="1"/>
        <end position="35"/>
    </location>
</feature>
<keyword evidence="3" id="KW-1185">Reference proteome</keyword>
<proteinExistence type="predicted"/>
<dbReference type="AlphaFoldDB" id="I1D0K9"/>
<dbReference type="STRING" id="928724.SacglDRAFT_01565"/>
<reference evidence="3" key="2">
    <citation type="submission" date="2012-01" db="EMBL/GenBank/DDBJ databases">
        <title>Noncontiguous Finished sequence of chromosome of Saccharomonospora glauca K62.</title>
        <authorList>
            <consortium name="US DOE Joint Genome Institute"/>
            <person name="Lucas S."/>
            <person name="Han J."/>
            <person name="Lapidus A."/>
            <person name="Cheng J.-F."/>
            <person name="Goodwin L."/>
            <person name="Pitluck S."/>
            <person name="Peters L."/>
            <person name="Mikhailova N."/>
            <person name="Held B."/>
            <person name="Detter J.C."/>
            <person name="Han C."/>
            <person name="Tapia R."/>
            <person name="Land M."/>
            <person name="Hauser L."/>
            <person name="Kyrpides N."/>
            <person name="Ivanova N."/>
            <person name="Pagani I."/>
            <person name="Brambilla E.-M."/>
            <person name="Klenk H.-P."/>
            <person name="Woyke T."/>
        </authorList>
    </citation>
    <scope>NUCLEOTIDE SEQUENCE [LARGE SCALE GENOMIC DNA]</scope>
    <source>
        <strain evidence="3">K62</strain>
    </source>
</reference>
<evidence type="ECO:0000313" key="3">
    <source>
        <dbReference type="Proteomes" id="UP000005087"/>
    </source>
</evidence>
<dbReference type="Proteomes" id="UP000005087">
    <property type="component" value="Chromosome"/>
</dbReference>
<evidence type="ECO:0000313" key="2">
    <source>
        <dbReference type="EMBL" id="EIE98483.1"/>
    </source>
</evidence>